<dbReference type="SUPFAM" id="SSF53098">
    <property type="entry name" value="Ribonuclease H-like"/>
    <property type="match status" value="1"/>
</dbReference>
<protein>
    <recommendedName>
        <fullName evidence="1">HAT C-terminal dimerisation domain-containing protein</fullName>
    </recommendedName>
</protein>
<dbReference type="Proteomes" id="UP000663834">
    <property type="component" value="Unassembled WGS sequence"/>
</dbReference>
<evidence type="ECO:0000313" key="4">
    <source>
        <dbReference type="Proteomes" id="UP000663834"/>
    </source>
</evidence>
<dbReference type="Proteomes" id="UP000681720">
    <property type="component" value="Unassembled WGS sequence"/>
</dbReference>
<dbReference type="Gene3D" id="1.10.10.1070">
    <property type="entry name" value="Zinc finger, BED domain-containing"/>
    <property type="match status" value="1"/>
</dbReference>
<feature type="domain" description="HAT C-terminal dimerisation" evidence="1">
    <location>
        <begin position="585"/>
        <end position="651"/>
    </location>
</feature>
<evidence type="ECO:0000313" key="2">
    <source>
        <dbReference type="EMBL" id="CAF1252102.1"/>
    </source>
</evidence>
<evidence type="ECO:0000259" key="1">
    <source>
        <dbReference type="Pfam" id="PF05699"/>
    </source>
</evidence>
<dbReference type="AlphaFoldDB" id="A0A814ZZ59"/>
<dbReference type="GO" id="GO:0006357">
    <property type="term" value="P:regulation of transcription by RNA polymerase II"/>
    <property type="evidence" value="ECO:0007669"/>
    <property type="project" value="TreeGrafter"/>
</dbReference>
<dbReference type="PANTHER" id="PTHR46169:SF15">
    <property type="entry name" value="INNER CENTROMERE PROTEIN A-LIKE ISOFORM X1-RELATED"/>
    <property type="match status" value="1"/>
</dbReference>
<dbReference type="SUPFAM" id="SSF140996">
    <property type="entry name" value="Hermes dimerisation domain"/>
    <property type="match status" value="1"/>
</dbReference>
<name>A0A814ZZ59_9BILA</name>
<dbReference type="Pfam" id="PF05699">
    <property type="entry name" value="Dimer_Tnp_hAT"/>
    <property type="match status" value="1"/>
</dbReference>
<organism evidence="2 4">
    <name type="scientific">Rotaria magnacalcarata</name>
    <dbReference type="NCBI Taxonomy" id="392030"/>
    <lineage>
        <taxon>Eukaryota</taxon>
        <taxon>Metazoa</taxon>
        <taxon>Spiralia</taxon>
        <taxon>Gnathifera</taxon>
        <taxon>Rotifera</taxon>
        <taxon>Eurotatoria</taxon>
        <taxon>Bdelloidea</taxon>
        <taxon>Philodinida</taxon>
        <taxon>Philodinidae</taxon>
        <taxon>Rotaria</taxon>
    </lineage>
</organism>
<dbReference type="InterPro" id="IPR008906">
    <property type="entry name" value="HATC_C_dom"/>
</dbReference>
<dbReference type="GO" id="GO:0046983">
    <property type="term" value="F:protein dimerization activity"/>
    <property type="evidence" value="ECO:0007669"/>
    <property type="project" value="InterPro"/>
</dbReference>
<sequence>MDIDNLTPQQIQSKLKSNYFELVKNEKGNNEIWINDVSLIGQKNENRLTDILEGWAACNYSYMAYRTHSKKDSDGKRKNHGLNGIHDHLKHYKCKLKSKISLTNNKQQNVQITTPSTHPKFAFNKKALPEKYKLKLKDAELKFVVAGSHSFNSLENGGILTLIQTSIEIGANFGLVDVQDIFYGRKTIREEVLLKFTQYTNQIRSLLDEPIQQHCVAGTADVWTDDLMKRSYLDFTVFFVNDAYELKHTMLRCKHFDAPKSGINIWHEIEEIFQSFNLSFGNTPITTDQGSNMIKALSLTDEVRYFCLAHRTNTVLETAWENVKMVNTEFKMFCTSVSNLRTYCQQSGGIQFKLPKTLKSSSVTSPWSSYFLIHNSLHQSYESLLIILRERGEQHRILQIDSQLLHEISTFMENFSLIFDNSEFSNQLTLQNVIPSYYRMTEYCIIDNKRKNSIINLLKVQIAKELDEKYLTSTTQLHWIATYLDPTFKDLLFVIDESYLLEQKKSIKDGIYILADDCKEAFLSNNQSSPKTNLPLTIKRKEDPFAIMRAVRGTASSTTVSASSFTDEIERQLQMYERTLYELPADSNPLIFWRDQQNVSPILSKIAKSVFVIQASSAESERHFSMAGQVVTEKRSQLDPECLESLVVLKEAYLKKTWPK</sequence>
<dbReference type="OrthoDB" id="1607513at2759"/>
<evidence type="ECO:0000313" key="3">
    <source>
        <dbReference type="EMBL" id="CAF4061962.1"/>
    </source>
</evidence>
<dbReference type="InterPro" id="IPR052717">
    <property type="entry name" value="Vacuolar_transposase_reg"/>
</dbReference>
<dbReference type="GO" id="GO:0005634">
    <property type="term" value="C:nucleus"/>
    <property type="evidence" value="ECO:0007669"/>
    <property type="project" value="TreeGrafter"/>
</dbReference>
<dbReference type="EMBL" id="CAJNOW010000145">
    <property type="protein sequence ID" value="CAF1252102.1"/>
    <property type="molecule type" value="Genomic_DNA"/>
</dbReference>
<accession>A0A814ZZ59</accession>
<gene>
    <name evidence="3" type="ORF">GIL414_LOCUS15014</name>
    <name evidence="2" type="ORF">KQP761_LOCUS2344</name>
</gene>
<dbReference type="InterPro" id="IPR012337">
    <property type="entry name" value="RNaseH-like_sf"/>
</dbReference>
<reference evidence="2" key="1">
    <citation type="submission" date="2021-02" db="EMBL/GenBank/DDBJ databases">
        <authorList>
            <person name="Nowell W R."/>
        </authorList>
    </citation>
    <scope>NUCLEOTIDE SEQUENCE</scope>
</reference>
<proteinExistence type="predicted"/>
<dbReference type="PANTHER" id="PTHR46169">
    <property type="entry name" value="DNA REPLICATION-RELATED ELEMENT FACTOR, ISOFORM A"/>
    <property type="match status" value="1"/>
</dbReference>
<comment type="caution">
    <text evidence="2">The sequence shown here is derived from an EMBL/GenBank/DDBJ whole genome shotgun (WGS) entry which is preliminary data.</text>
</comment>
<dbReference type="EMBL" id="CAJOBJ010006497">
    <property type="protein sequence ID" value="CAF4061962.1"/>
    <property type="molecule type" value="Genomic_DNA"/>
</dbReference>